<dbReference type="NCBIfam" id="TIGR00393">
    <property type="entry name" value="kpsF"/>
    <property type="match status" value="1"/>
</dbReference>
<reference evidence="11" key="1">
    <citation type="submission" date="2010-08" db="EMBL/GenBank/DDBJ databases">
        <title>Genome sequence of Parvularcula bermudensis HTCC2503.</title>
        <authorList>
            <person name="Kang D.-M."/>
            <person name="Oh H.-M."/>
            <person name="Cho J.-C."/>
        </authorList>
    </citation>
    <scope>NUCLEOTIDE SEQUENCE [LARGE SCALE GENOMIC DNA]</scope>
    <source>
        <strain evidence="11">ATCC BAA-594 / HTCC2503 / KCTC 12087</strain>
    </source>
</reference>
<dbReference type="SUPFAM" id="SSF53697">
    <property type="entry name" value="SIS domain"/>
    <property type="match status" value="1"/>
</dbReference>
<evidence type="ECO:0000256" key="2">
    <source>
        <dbReference type="ARBA" id="ARBA00022737"/>
    </source>
</evidence>
<keyword evidence="11" id="KW-1185">Reference proteome</keyword>
<dbReference type="InterPro" id="IPR004800">
    <property type="entry name" value="KdsD/KpsF-type"/>
</dbReference>
<reference evidence="10 11" key="2">
    <citation type="journal article" date="2011" name="J. Bacteriol.">
        <title>Complete genome sequence of strain HTCC2503T of Parvularcula bermudensis, the type species of the order "Parvularculales" in the class Alphaproteobacteria.</title>
        <authorList>
            <person name="Oh H.M."/>
            <person name="Kang I."/>
            <person name="Vergin K.L."/>
            <person name="Kang D."/>
            <person name="Rhee K.H."/>
            <person name="Giovannoni S.J."/>
            <person name="Cho J.C."/>
        </authorList>
    </citation>
    <scope>NUCLEOTIDE SEQUENCE [LARGE SCALE GENOMIC DNA]</scope>
    <source>
        <strain evidence="11">ATCC BAA-594 / HTCC2503 / KCTC 12087</strain>
    </source>
</reference>
<dbReference type="KEGG" id="pbr:PB2503_08444"/>
<gene>
    <name evidence="10" type="ordered locus">PB2503_08444</name>
</gene>
<dbReference type="CDD" id="cd05014">
    <property type="entry name" value="SIS_Kpsf"/>
    <property type="match status" value="1"/>
</dbReference>
<dbReference type="eggNOG" id="COG0517">
    <property type="taxonomic scope" value="Bacteria"/>
</dbReference>
<keyword evidence="5" id="KW-0862">Zinc</keyword>
<proteinExistence type="inferred from homology"/>
<dbReference type="Pfam" id="PF00571">
    <property type="entry name" value="CBS"/>
    <property type="match status" value="2"/>
</dbReference>
<dbReference type="GO" id="GO:0005975">
    <property type="term" value="P:carbohydrate metabolic process"/>
    <property type="evidence" value="ECO:0007669"/>
    <property type="project" value="InterPro"/>
</dbReference>
<organism evidence="10 11">
    <name type="scientific">Parvularcula bermudensis (strain ATCC BAA-594 / HTCC2503 / KCTC 12087)</name>
    <dbReference type="NCBI Taxonomy" id="314260"/>
    <lineage>
        <taxon>Bacteria</taxon>
        <taxon>Pseudomonadati</taxon>
        <taxon>Pseudomonadota</taxon>
        <taxon>Alphaproteobacteria</taxon>
        <taxon>Parvularculales</taxon>
        <taxon>Parvularculaceae</taxon>
        <taxon>Parvularcula</taxon>
    </lineage>
</organism>
<dbReference type="InterPro" id="IPR046342">
    <property type="entry name" value="CBS_dom_sf"/>
</dbReference>
<feature type="site" description="Catalytically relevant" evidence="6">
    <location>
        <position position="150"/>
    </location>
</feature>
<evidence type="ECO:0000256" key="4">
    <source>
        <dbReference type="PIRNR" id="PIRNR004692"/>
    </source>
</evidence>
<dbReference type="RefSeq" id="WP_013300718.1">
    <property type="nucleotide sequence ID" value="NC_014414.1"/>
</dbReference>
<dbReference type="Gene3D" id="3.40.50.10490">
    <property type="entry name" value="Glucose-6-phosphate isomerase like protein, domain 1"/>
    <property type="match status" value="1"/>
</dbReference>
<feature type="site" description="Catalytically relevant" evidence="6">
    <location>
        <position position="109"/>
    </location>
</feature>
<feature type="domain" description="CBS" evidence="8">
    <location>
        <begin position="211"/>
        <end position="267"/>
    </location>
</feature>
<dbReference type="GO" id="GO:0097367">
    <property type="term" value="F:carbohydrate derivative binding"/>
    <property type="evidence" value="ECO:0007669"/>
    <property type="project" value="InterPro"/>
</dbReference>
<dbReference type="SUPFAM" id="SSF54631">
    <property type="entry name" value="CBS-domain pair"/>
    <property type="match status" value="1"/>
</dbReference>
<protein>
    <submittedName>
        <fullName evidence="10">Arabinose 5-phosphate isomerase</fullName>
    </submittedName>
</protein>
<dbReference type="Proteomes" id="UP000001302">
    <property type="component" value="Chromosome"/>
</dbReference>
<evidence type="ECO:0000256" key="3">
    <source>
        <dbReference type="ARBA" id="ARBA00023122"/>
    </source>
</evidence>
<comment type="similarity">
    <text evidence="1 4">Belongs to the SIS family. GutQ/KpsF subfamily.</text>
</comment>
<dbReference type="GO" id="GO:0046872">
    <property type="term" value="F:metal ion binding"/>
    <property type="evidence" value="ECO:0007669"/>
    <property type="project" value="UniProtKB-KW"/>
</dbReference>
<dbReference type="SMART" id="SM00116">
    <property type="entry name" value="CBS"/>
    <property type="match status" value="2"/>
</dbReference>
<dbReference type="PROSITE" id="PS51464">
    <property type="entry name" value="SIS"/>
    <property type="match status" value="1"/>
</dbReference>
<dbReference type="GO" id="GO:0019146">
    <property type="term" value="F:arabinose-5-phosphate isomerase activity"/>
    <property type="evidence" value="ECO:0007669"/>
    <property type="project" value="UniProtKB-ARBA"/>
</dbReference>
<dbReference type="InterPro" id="IPR046348">
    <property type="entry name" value="SIS_dom_sf"/>
</dbReference>
<dbReference type="InterPro" id="IPR035474">
    <property type="entry name" value="SIS_Kpsf"/>
</dbReference>
<feature type="site" description="Catalytically relevant" evidence="6">
    <location>
        <position position="191"/>
    </location>
</feature>
<dbReference type="OrthoDB" id="9762536at2"/>
<keyword evidence="5" id="KW-0479">Metal-binding</keyword>
<keyword evidence="2" id="KW-0677">Repeat</keyword>
<dbReference type="PANTHER" id="PTHR42745:SF1">
    <property type="entry name" value="ARABINOSE 5-PHOSPHATE ISOMERASE KDSD"/>
    <property type="match status" value="1"/>
</dbReference>
<dbReference type="InterPro" id="IPR000644">
    <property type="entry name" value="CBS_dom"/>
</dbReference>
<keyword evidence="3 7" id="KW-0129">CBS domain</keyword>
<dbReference type="InterPro" id="IPR001347">
    <property type="entry name" value="SIS_dom"/>
</dbReference>
<dbReference type="EMBL" id="CP002156">
    <property type="protein sequence ID" value="ADM09744.1"/>
    <property type="molecule type" value="Genomic_DNA"/>
</dbReference>
<dbReference type="FunFam" id="3.40.50.10490:FF:000011">
    <property type="entry name" value="Arabinose 5-phosphate isomerase"/>
    <property type="match status" value="1"/>
</dbReference>
<dbReference type="eggNOG" id="COG0794">
    <property type="taxonomic scope" value="Bacteria"/>
</dbReference>
<dbReference type="Pfam" id="PF01380">
    <property type="entry name" value="SIS"/>
    <property type="match status" value="1"/>
</dbReference>
<dbReference type="HOGENOM" id="CLU_040681_13_1_5"/>
<dbReference type="AlphaFoldDB" id="E0TBE7"/>
<dbReference type="InterPro" id="IPR050986">
    <property type="entry name" value="GutQ/KpsF_isomerases"/>
</dbReference>
<evidence type="ECO:0000259" key="8">
    <source>
        <dbReference type="PROSITE" id="PS51371"/>
    </source>
</evidence>
<evidence type="ECO:0000256" key="5">
    <source>
        <dbReference type="PIRSR" id="PIRSR004692-2"/>
    </source>
</evidence>
<evidence type="ECO:0000259" key="9">
    <source>
        <dbReference type="PROSITE" id="PS51464"/>
    </source>
</evidence>
<dbReference type="Gene3D" id="3.10.580.10">
    <property type="entry name" value="CBS-domain"/>
    <property type="match status" value="1"/>
</dbReference>
<feature type="binding site" evidence="5">
    <location>
        <position position="80"/>
    </location>
    <ligand>
        <name>Zn(2+)</name>
        <dbReference type="ChEBI" id="CHEBI:29105"/>
    </ligand>
</feature>
<evidence type="ECO:0000313" key="11">
    <source>
        <dbReference type="Proteomes" id="UP000001302"/>
    </source>
</evidence>
<feature type="domain" description="SIS" evidence="9">
    <location>
        <begin position="39"/>
        <end position="182"/>
    </location>
</feature>
<evidence type="ECO:0000256" key="6">
    <source>
        <dbReference type="PIRSR" id="PIRSR004692-3"/>
    </source>
</evidence>
<accession>E0TBE7</accession>
<dbReference type="GO" id="GO:1901135">
    <property type="term" value="P:carbohydrate derivative metabolic process"/>
    <property type="evidence" value="ECO:0007669"/>
    <property type="project" value="InterPro"/>
</dbReference>
<feature type="domain" description="CBS" evidence="8">
    <location>
        <begin position="276"/>
        <end position="327"/>
    </location>
</feature>
<feature type="site" description="Catalytically relevant" evidence="6">
    <location>
        <position position="57"/>
    </location>
</feature>
<evidence type="ECO:0000313" key="10">
    <source>
        <dbReference type="EMBL" id="ADM09744.1"/>
    </source>
</evidence>
<dbReference type="PROSITE" id="PS51371">
    <property type="entry name" value="CBS"/>
    <property type="match status" value="2"/>
</dbReference>
<keyword evidence="10" id="KW-0413">Isomerase</keyword>
<dbReference type="STRING" id="314260.PB2503_08444"/>
<dbReference type="PANTHER" id="PTHR42745">
    <property type="match status" value="1"/>
</dbReference>
<sequence>MPTNVSASDTIATGRAVLTTEANALHTLGEQLDDAFAAAVRHLTATSGFTVVTGVGKSGHIGRKMAATFASTGTPSFFVHPTEASHGDLGMLDPKGVLIAISNSGETRELRDILLYANRRHVPLIAMTARPDSFLAKRAEVTLLLPRTPEACPNGLAPTSSTTMTLALGDALAVAAMTARGFSKEDFGARHPGGRLGMQLQRIEEYLGLQAGRTIPTLPSAAPLTDVLQKISEGRVGAVAVVDAAGLLEGIVTDGDVRRGIMGYTDVQSLTAADLMSRSPITIAPHQRVSSAVEIFETRAISQILVIAEGQPIGVVHIKDLMADGYL</sequence>
<evidence type="ECO:0000256" key="1">
    <source>
        <dbReference type="ARBA" id="ARBA00008165"/>
    </source>
</evidence>
<dbReference type="PIRSF" id="PIRSF004692">
    <property type="entry name" value="KdsD_KpsF"/>
    <property type="match status" value="1"/>
</dbReference>
<evidence type="ECO:0000256" key="7">
    <source>
        <dbReference type="PROSITE-ProRule" id="PRU00703"/>
    </source>
</evidence>
<name>E0TBE7_PARBH</name>